<evidence type="ECO:0000256" key="1">
    <source>
        <dbReference type="SAM" id="MobiDB-lite"/>
    </source>
</evidence>
<accession>A0A543PA99</accession>
<dbReference type="EMBL" id="VFQE01000001">
    <property type="protein sequence ID" value="TQN41011.1"/>
    <property type="molecule type" value="Genomic_DNA"/>
</dbReference>
<sequence length="231" mass="25048">MPVLELTYPTSVFRLFCGDADQDVALRSMADRLPSDGLSQRRVRRRFDLRRATCRLLDSRILEAAATALNQDVAKPLVAWLGTYQNLREAAAETRGGEGEVVVVLTEPVPFTSVQGSDVAVYVGEDEVASFAFRLELHVELGKTSVAVRDGAIEEVVCTVCCASATFTLEGCPKPLWKPEPVSLPDVHLPVRPPFVVPLGTVPPPRTPAEEPIRRAAGRPPVPGRARPTTG</sequence>
<dbReference type="RefSeq" id="WP_142023805.1">
    <property type="nucleotide sequence ID" value="NZ_VFQE01000001.1"/>
</dbReference>
<evidence type="ECO:0000313" key="2">
    <source>
        <dbReference type="EMBL" id="TQN41011.1"/>
    </source>
</evidence>
<protein>
    <submittedName>
        <fullName evidence="2">Uncharacterized protein</fullName>
    </submittedName>
</protein>
<evidence type="ECO:0000313" key="3">
    <source>
        <dbReference type="Proteomes" id="UP000319865"/>
    </source>
</evidence>
<dbReference type="Proteomes" id="UP000319865">
    <property type="component" value="Unassembled WGS sequence"/>
</dbReference>
<dbReference type="OrthoDB" id="3690809at2"/>
<gene>
    <name evidence="2" type="ORF">FHU33_0363</name>
</gene>
<organism evidence="2 3">
    <name type="scientific">Blastococcus colisei</name>
    <dbReference type="NCBI Taxonomy" id="1564162"/>
    <lineage>
        <taxon>Bacteria</taxon>
        <taxon>Bacillati</taxon>
        <taxon>Actinomycetota</taxon>
        <taxon>Actinomycetes</taxon>
        <taxon>Geodermatophilales</taxon>
        <taxon>Geodermatophilaceae</taxon>
        <taxon>Blastococcus</taxon>
    </lineage>
</organism>
<keyword evidence="3" id="KW-1185">Reference proteome</keyword>
<proteinExistence type="predicted"/>
<feature type="region of interest" description="Disordered" evidence="1">
    <location>
        <begin position="200"/>
        <end position="231"/>
    </location>
</feature>
<name>A0A543PA99_9ACTN</name>
<dbReference type="AlphaFoldDB" id="A0A543PA99"/>
<comment type="caution">
    <text evidence="2">The sequence shown here is derived from an EMBL/GenBank/DDBJ whole genome shotgun (WGS) entry which is preliminary data.</text>
</comment>
<reference evidence="2 3" key="1">
    <citation type="submission" date="2019-06" db="EMBL/GenBank/DDBJ databases">
        <title>Sequencing the genomes of 1000 actinobacteria strains.</title>
        <authorList>
            <person name="Klenk H.-P."/>
        </authorList>
    </citation>
    <scope>NUCLEOTIDE SEQUENCE [LARGE SCALE GENOMIC DNA]</scope>
    <source>
        <strain evidence="2 3">DSM 46837</strain>
    </source>
</reference>